<evidence type="ECO:0000313" key="1">
    <source>
        <dbReference type="EMBL" id="TWC05075.1"/>
    </source>
</evidence>
<dbReference type="EMBL" id="VITY01000003">
    <property type="protein sequence ID" value="TWC05075.1"/>
    <property type="molecule type" value="Genomic_DNA"/>
</dbReference>
<name>A0A560MDQ1_9BRAD</name>
<dbReference type="Proteomes" id="UP000321304">
    <property type="component" value="Unassembled WGS sequence"/>
</dbReference>
<organism evidence="1 2">
    <name type="scientific">Bradyrhizobium macuxiense</name>
    <dbReference type="NCBI Taxonomy" id="1755647"/>
    <lineage>
        <taxon>Bacteria</taxon>
        <taxon>Pseudomonadati</taxon>
        <taxon>Pseudomonadota</taxon>
        <taxon>Alphaproteobacteria</taxon>
        <taxon>Hyphomicrobiales</taxon>
        <taxon>Nitrobacteraceae</taxon>
        <taxon>Bradyrhizobium</taxon>
    </lineage>
</organism>
<accession>A0A560MDQ1</accession>
<dbReference type="AlphaFoldDB" id="A0A560MDQ1"/>
<gene>
    <name evidence="1" type="ORF">FBZ93_10386</name>
</gene>
<comment type="caution">
    <text evidence="1">The sequence shown here is derived from an EMBL/GenBank/DDBJ whole genome shotgun (WGS) entry which is preliminary data.</text>
</comment>
<keyword evidence="2" id="KW-1185">Reference proteome</keyword>
<proteinExistence type="predicted"/>
<dbReference type="RefSeq" id="WP_283810815.1">
    <property type="nucleotide sequence ID" value="NZ_VITY01000003.1"/>
</dbReference>
<evidence type="ECO:0000313" key="2">
    <source>
        <dbReference type="Proteomes" id="UP000321304"/>
    </source>
</evidence>
<reference evidence="1 2" key="1">
    <citation type="submission" date="2019-06" db="EMBL/GenBank/DDBJ databases">
        <title>Genomic Encyclopedia of Type Strains, Phase IV (KMG-V): Genome sequencing to study the core and pangenomes of soil and plant-associated prokaryotes.</title>
        <authorList>
            <person name="Whitman W."/>
        </authorList>
    </citation>
    <scope>NUCLEOTIDE SEQUENCE [LARGE SCALE GENOMIC DNA]</scope>
    <source>
        <strain evidence="1 2">BR 10355</strain>
    </source>
</reference>
<protein>
    <submittedName>
        <fullName evidence="1">Uncharacterized protein</fullName>
    </submittedName>
</protein>
<sequence length="42" mass="4832">MAEFIINAIVDVVTDIWILQCLARWRRKKQAAEVAASDQRSD</sequence>